<dbReference type="EMBL" id="CP002629">
    <property type="protein sequence ID" value="AEB09878.1"/>
    <property type="molecule type" value="Genomic_DNA"/>
</dbReference>
<dbReference type="KEGG" id="dao:Desac_2049"/>
<name>F2NIA9_DESAR</name>
<evidence type="ECO:0000259" key="1">
    <source>
        <dbReference type="Pfam" id="PF07238"/>
    </source>
</evidence>
<organism evidence="2 3">
    <name type="scientific">Desulfobacca acetoxidans (strain ATCC 700848 / DSM 11109 / ASRB2)</name>
    <dbReference type="NCBI Taxonomy" id="880072"/>
    <lineage>
        <taxon>Bacteria</taxon>
        <taxon>Pseudomonadati</taxon>
        <taxon>Thermodesulfobacteriota</taxon>
        <taxon>Desulfobaccia</taxon>
        <taxon>Desulfobaccales</taxon>
        <taxon>Desulfobaccaceae</taxon>
        <taxon>Desulfobacca</taxon>
    </lineage>
</organism>
<protein>
    <submittedName>
        <fullName evidence="2">Type IV pilus assembly PilZ</fullName>
    </submittedName>
</protein>
<proteinExistence type="predicted"/>
<dbReference type="RefSeq" id="WP_013706987.1">
    <property type="nucleotide sequence ID" value="NC_015388.1"/>
</dbReference>
<dbReference type="Proteomes" id="UP000000483">
    <property type="component" value="Chromosome"/>
</dbReference>
<dbReference type="Gene3D" id="2.40.10.220">
    <property type="entry name" value="predicted glycosyltransferase like domains"/>
    <property type="match status" value="1"/>
</dbReference>
<dbReference type="Pfam" id="PF07238">
    <property type="entry name" value="PilZ"/>
    <property type="match status" value="1"/>
</dbReference>
<dbReference type="InterPro" id="IPR009875">
    <property type="entry name" value="PilZ_domain"/>
</dbReference>
<dbReference type="AlphaFoldDB" id="F2NIA9"/>
<gene>
    <name evidence="2" type="ordered locus">Desac_2049</name>
</gene>
<reference evidence="3" key="2">
    <citation type="submission" date="2011-03" db="EMBL/GenBank/DDBJ databases">
        <title>The complete genome of Desulfobacca acetoxidans DSM 11109.</title>
        <authorList>
            <consortium name="US DOE Joint Genome Institute (JGI-PGF)"/>
            <person name="Lucas S."/>
            <person name="Copeland A."/>
            <person name="Lapidus A."/>
            <person name="Bruce D."/>
            <person name="Goodwin L."/>
            <person name="Pitluck S."/>
            <person name="Peters L."/>
            <person name="Kyrpides N."/>
            <person name="Mavromatis K."/>
            <person name="Ivanova N."/>
            <person name="Ovchinnikova G."/>
            <person name="Teshima H."/>
            <person name="Detter J.C."/>
            <person name="Han C."/>
            <person name="Land M."/>
            <person name="Hauser L."/>
            <person name="Markowitz V."/>
            <person name="Cheng J.-F."/>
            <person name="Hugenholtz P."/>
            <person name="Woyke T."/>
            <person name="Wu D."/>
            <person name="Spring S."/>
            <person name="Schueler E."/>
            <person name="Brambilla E."/>
            <person name="Klenk H.-P."/>
            <person name="Eisen J.A."/>
        </authorList>
    </citation>
    <scope>NUCLEOTIDE SEQUENCE [LARGE SCALE GENOMIC DNA]</scope>
    <source>
        <strain evidence="3">ATCC 700848 / DSM 11109 / ASRB2</strain>
    </source>
</reference>
<dbReference type="HOGENOM" id="CLU_2080967_0_0_7"/>
<dbReference type="GO" id="GO:0035438">
    <property type="term" value="F:cyclic-di-GMP binding"/>
    <property type="evidence" value="ECO:0007669"/>
    <property type="project" value="InterPro"/>
</dbReference>
<reference evidence="2 3" key="1">
    <citation type="journal article" date="2011" name="Stand. Genomic Sci.">
        <title>Complete genome sequence of the acetate-degrading sulfate reducer Desulfobacca acetoxidans type strain (ASRB2).</title>
        <authorList>
            <person name="Goker M."/>
            <person name="Teshima H."/>
            <person name="Lapidus A."/>
            <person name="Nolan M."/>
            <person name="Lucas S."/>
            <person name="Hammon N."/>
            <person name="Deshpande S."/>
            <person name="Cheng J.F."/>
            <person name="Tapia R."/>
            <person name="Han C."/>
            <person name="Goodwin L."/>
            <person name="Pitluck S."/>
            <person name="Huntemann M."/>
            <person name="Liolios K."/>
            <person name="Ivanova N."/>
            <person name="Pagani I."/>
            <person name="Mavromatis K."/>
            <person name="Ovchinikova G."/>
            <person name="Pati A."/>
            <person name="Chen A."/>
            <person name="Palaniappan K."/>
            <person name="Land M."/>
            <person name="Hauser L."/>
            <person name="Brambilla E.M."/>
            <person name="Rohde M."/>
            <person name="Spring S."/>
            <person name="Detter J.C."/>
            <person name="Woyke T."/>
            <person name="Bristow J."/>
            <person name="Eisen J.A."/>
            <person name="Markowitz V."/>
            <person name="Hugenholtz P."/>
            <person name="Kyrpides N.C."/>
            <person name="Klenk H.P."/>
        </authorList>
    </citation>
    <scope>NUCLEOTIDE SEQUENCE [LARGE SCALE GENOMIC DNA]</scope>
    <source>
        <strain evidence="3">ATCC 700848 / DSM 11109 / ASRB2</strain>
    </source>
</reference>
<evidence type="ECO:0000313" key="3">
    <source>
        <dbReference type="Proteomes" id="UP000000483"/>
    </source>
</evidence>
<feature type="domain" description="PilZ" evidence="1">
    <location>
        <begin position="6"/>
        <end position="109"/>
    </location>
</feature>
<evidence type="ECO:0000313" key="2">
    <source>
        <dbReference type="EMBL" id="AEB09878.1"/>
    </source>
</evidence>
<sequence>MINWFEKRRHHRLTAALQLSYEPLGLEAGKSDRYKGYTENISMGGLYFTCSDPPAKNLNVNDIVDINIKIPRHNYDLSWTNTLQTRGKIVRIEPLPDRPSSYGVALKFLEDLRFVSS</sequence>
<accession>F2NIA9</accession>
<keyword evidence="3" id="KW-1185">Reference proteome</keyword>